<feature type="region of interest" description="Disordered" evidence="1">
    <location>
        <begin position="12"/>
        <end position="57"/>
    </location>
</feature>
<comment type="caution">
    <text evidence="2">The sequence shown here is derived from an EMBL/GenBank/DDBJ whole genome shotgun (WGS) entry which is preliminary data.</text>
</comment>
<proteinExistence type="predicted"/>
<gene>
    <name evidence="2" type="ORF">CTheo_431</name>
</gene>
<evidence type="ECO:0000313" key="3">
    <source>
        <dbReference type="Proteomes" id="UP000383932"/>
    </source>
</evidence>
<accession>A0A5N5QX19</accession>
<dbReference type="AlphaFoldDB" id="A0A5N5QX19"/>
<feature type="compositionally biased region" description="Pro residues" evidence="1">
    <location>
        <begin position="16"/>
        <end position="28"/>
    </location>
</feature>
<feature type="compositionally biased region" description="Pro residues" evidence="1">
    <location>
        <begin position="154"/>
        <end position="169"/>
    </location>
</feature>
<feature type="region of interest" description="Disordered" evidence="1">
    <location>
        <begin position="92"/>
        <end position="114"/>
    </location>
</feature>
<keyword evidence="3" id="KW-1185">Reference proteome</keyword>
<sequence length="219" mass="23389">MILIRYQVISMSGKGPIPPPTHPKPKPAPNSAQGVSDLLTCPLTPREPGHMSSSPSCARAFHTLPSEAGAQLSRNNDLQALILAMMNLGLSGGYPPPPPPHSPPPPPPEKKNTVTKAEFSLAIDGVAVLFGTWPCPGRIYPAKKHLNGGKSPHPAVPPRPHPDPIPPARPIRSHDPYKLALRPLTHAKPSKAPPSPFVRGGYCRTFINGFCTKSEWVVG</sequence>
<organism evidence="2 3">
    <name type="scientific">Ceratobasidium theobromae</name>
    <dbReference type="NCBI Taxonomy" id="1582974"/>
    <lineage>
        <taxon>Eukaryota</taxon>
        <taxon>Fungi</taxon>
        <taxon>Dikarya</taxon>
        <taxon>Basidiomycota</taxon>
        <taxon>Agaricomycotina</taxon>
        <taxon>Agaricomycetes</taxon>
        <taxon>Cantharellales</taxon>
        <taxon>Ceratobasidiaceae</taxon>
        <taxon>Ceratobasidium</taxon>
    </lineage>
</organism>
<reference evidence="2 3" key="1">
    <citation type="journal article" date="2019" name="Fungal Biol. Biotechnol.">
        <title>Draft genome sequence of fastidious pathogen Ceratobasidium theobromae, which causes vascular-streak dieback in Theobroma cacao.</title>
        <authorList>
            <person name="Ali S.S."/>
            <person name="Asman A."/>
            <person name="Shao J."/>
            <person name="Firmansyah A.P."/>
            <person name="Susilo A.W."/>
            <person name="Rosmana A."/>
            <person name="McMahon P."/>
            <person name="Junaid M."/>
            <person name="Guest D."/>
            <person name="Kheng T.Y."/>
            <person name="Meinhardt L.W."/>
            <person name="Bailey B.A."/>
        </authorList>
    </citation>
    <scope>NUCLEOTIDE SEQUENCE [LARGE SCALE GENOMIC DNA]</scope>
    <source>
        <strain evidence="2 3">CT2</strain>
    </source>
</reference>
<feature type="region of interest" description="Disordered" evidence="1">
    <location>
        <begin position="144"/>
        <end position="171"/>
    </location>
</feature>
<evidence type="ECO:0000313" key="2">
    <source>
        <dbReference type="EMBL" id="KAB5596159.1"/>
    </source>
</evidence>
<feature type="compositionally biased region" description="Pro residues" evidence="1">
    <location>
        <begin position="94"/>
        <end position="107"/>
    </location>
</feature>
<dbReference type="Proteomes" id="UP000383932">
    <property type="component" value="Unassembled WGS sequence"/>
</dbReference>
<evidence type="ECO:0000256" key="1">
    <source>
        <dbReference type="SAM" id="MobiDB-lite"/>
    </source>
</evidence>
<protein>
    <submittedName>
        <fullName evidence="2">Uncharacterized protein</fullName>
    </submittedName>
</protein>
<name>A0A5N5QX19_9AGAM</name>
<dbReference type="EMBL" id="SSOP01000003">
    <property type="protein sequence ID" value="KAB5596159.1"/>
    <property type="molecule type" value="Genomic_DNA"/>
</dbReference>